<dbReference type="SUPFAM" id="SSF81321">
    <property type="entry name" value="Family A G protein-coupled receptor-like"/>
    <property type="match status" value="1"/>
</dbReference>
<dbReference type="PRINTS" id="PR00237">
    <property type="entry name" value="GPCRRHODOPSN"/>
</dbReference>
<dbReference type="PANTHER" id="PTHR45695">
    <property type="entry name" value="LEUCOKININ RECEPTOR-RELATED"/>
    <property type="match status" value="1"/>
</dbReference>
<dbReference type="PhylomeDB" id="T1IYK1"/>
<evidence type="ECO:0000313" key="11">
    <source>
        <dbReference type="EnsemblMetazoa" id="SMAR006312-PA"/>
    </source>
</evidence>
<evidence type="ECO:0000313" key="12">
    <source>
        <dbReference type="Proteomes" id="UP000014500"/>
    </source>
</evidence>
<dbReference type="EMBL" id="JH431686">
    <property type="status" value="NOT_ANNOTATED_CDS"/>
    <property type="molecule type" value="Genomic_DNA"/>
</dbReference>
<organism evidence="11 12">
    <name type="scientific">Strigamia maritima</name>
    <name type="common">European centipede</name>
    <name type="synonym">Geophilus maritimus</name>
    <dbReference type="NCBI Taxonomy" id="126957"/>
    <lineage>
        <taxon>Eukaryota</taxon>
        <taxon>Metazoa</taxon>
        <taxon>Ecdysozoa</taxon>
        <taxon>Arthropoda</taxon>
        <taxon>Myriapoda</taxon>
        <taxon>Chilopoda</taxon>
        <taxon>Pleurostigmophora</taxon>
        <taxon>Geophilomorpha</taxon>
        <taxon>Linotaeniidae</taxon>
        <taxon>Strigamia</taxon>
    </lineage>
</organism>
<dbReference type="InterPro" id="IPR017452">
    <property type="entry name" value="GPCR_Rhodpsn_7TM"/>
</dbReference>
<dbReference type="PROSITE" id="PS50262">
    <property type="entry name" value="G_PROTEIN_RECEP_F1_2"/>
    <property type="match status" value="1"/>
</dbReference>
<keyword evidence="5" id="KW-0297">G-protein coupled receptor</keyword>
<evidence type="ECO:0000256" key="8">
    <source>
        <dbReference type="ARBA" id="ARBA00023224"/>
    </source>
</evidence>
<evidence type="ECO:0000256" key="4">
    <source>
        <dbReference type="ARBA" id="ARBA00022989"/>
    </source>
</evidence>
<feature type="transmembrane region" description="Helical" evidence="9">
    <location>
        <begin position="74"/>
        <end position="94"/>
    </location>
</feature>
<dbReference type="GO" id="GO:0004930">
    <property type="term" value="F:G protein-coupled receptor activity"/>
    <property type="evidence" value="ECO:0007669"/>
    <property type="project" value="UniProtKB-KW"/>
</dbReference>
<keyword evidence="12" id="KW-1185">Reference proteome</keyword>
<accession>T1IYK1</accession>
<evidence type="ECO:0000256" key="7">
    <source>
        <dbReference type="ARBA" id="ARBA00023170"/>
    </source>
</evidence>
<dbReference type="eggNOG" id="KOG3656">
    <property type="taxonomic scope" value="Eukaryota"/>
</dbReference>
<evidence type="ECO:0000256" key="2">
    <source>
        <dbReference type="ARBA" id="ARBA00010663"/>
    </source>
</evidence>
<dbReference type="GO" id="GO:0005886">
    <property type="term" value="C:plasma membrane"/>
    <property type="evidence" value="ECO:0007669"/>
    <property type="project" value="TreeGrafter"/>
</dbReference>
<dbReference type="InterPro" id="IPR000276">
    <property type="entry name" value="GPCR_Rhodpsn"/>
</dbReference>
<reference evidence="11" key="2">
    <citation type="submission" date="2015-02" db="UniProtKB">
        <authorList>
            <consortium name="EnsemblMetazoa"/>
        </authorList>
    </citation>
    <scope>IDENTIFICATION</scope>
</reference>
<evidence type="ECO:0000256" key="5">
    <source>
        <dbReference type="ARBA" id="ARBA00023040"/>
    </source>
</evidence>
<proteinExistence type="inferred from homology"/>
<dbReference type="AlphaFoldDB" id="T1IYK1"/>
<evidence type="ECO:0000256" key="1">
    <source>
        <dbReference type="ARBA" id="ARBA00004141"/>
    </source>
</evidence>
<dbReference type="EnsemblMetazoa" id="SMAR006312-RA">
    <property type="protein sequence ID" value="SMAR006312-PA"/>
    <property type="gene ID" value="SMAR006312"/>
</dbReference>
<comment type="subcellular location">
    <subcellularLocation>
        <location evidence="1">Membrane</location>
        <topology evidence="1">Multi-pass membrane protein</topology>
    </subcellularLocation>
</comment>
<dbReference type="HOGENOM" id="CLU_009579_29_10_1"/>
<dbReference type="OMA" id="MENATCP"/>
<evidence type="ECO:0000256" key="6">
    <source>
        <dbReference type="ARBA" id="ARBA00023136"/>
    </source>
</evidence>
<keyword evidence="7" id="KW-0675">Receptor</keyword>
<reference evidence="12" key="1">
    <citation type="submission" date="2011-05" db="EMBL/GenBank/DDBJ databases">
        <authorList>
            <person name="Richards S.R."/>
            <person name="Qu J."/>
            <person name="Jiang H."/>
            <person name="Jhangiani S.N."/>
            <person name="Agravi P."/>
            <person name="Goodspeed R."/>
            <person name="Gross S."/>
            <person name="Mandapat C."/>
            <person name="Jackson L."/>
            <person name="Mathew T."/>
            <person name="Pu L."/>
            <person name="Thornton R."/>
            <person name="Saada N."/>
            <person name="Wilczek-Boney K.B."/>
            <person name="Lee S."/>
            <person name="Kovar C."/>
            <person name="Wu Y."/>
            <person name="Scherer S.E."/>
            <person name="Worley K.C."/>
            <person name="Muzny D.M."/>
            <person name="Gibbs R."/>
        </authorList>
    </citation>
    <scope>NUCLEOTIDE SEQUENCE</scope>
    <source>
        <strain evidence="12">Brora</strain>
    </source>
</reference>
<dbReference type="Pfam" id="PF00001">
    <property type="entry name" value="7tm_1"/>
    <property type="match status" value="1"/>
</dbReference>
<name>T1IYK1_STRMM</name>
<keyword evidence="4 9" id="KW-1133">Transmembrane helix</keyword>
<evidence type="ECO:0000256" key="3">
    <source>
        <dbReference type="ARBA" id="ARBA00022692"/>
    </source>
</evidence>
<evidence type="ECO:0000259" key="10">
    <source>
        <dbReference type="PROSITE" id="PS50262"/>
    </source>
</evidence>
<feature type="transmembrane region" description="Helical" evidence="9">
    <location>
        <begin position="40"/>
        <end position="62"/>
    </location>
</feature>
<feature type="domain" description="G-protein coupled receptors family 1 profile" evidence="10">
    <location>
        <begin position="53"/>
        <end position="119"/>
    </location>
</feature>
<keyword evidence="3 9" id="KW-0812">Transmembrane</keyword>
<comment type="similarity">
    <text evidence="2">Belongs to the G-protein coupled receptor 1 family.</text>
</comment>
<evidence type="ECO:0000256" key="9">
    <source>
        <dbReference type="SAM" id="Phobius"/>
    </source>
</evidence>
<dbReference type="Gene3D" id="1.20.1070.10">
    <property type="entry name" value="Rhodopsin 7-helix transmembrane proteins"/>
    <property type="match status" value="1"/>
</dbReference>
<sequence>MENATCPPPFDIFYFNFSDFEYPGPPNVMRPFTWREVLKVIAYVVVFLLAVGGNTLVMLIVYFNQQLRTTTNFYLVNLAVADVMIAVCCMWVHLVKHLTSPIFLLGAFMCKVDAFIQSK</sequence>
<dbReference type="Proteomes" id="UP000014500">
    <property type="component" value="Unassembled WGS sequence"/>
</dbReference>
<keyword evidence="6 9" id="KW-0472">Membrane</keyword>
<keyword evidence="8" id="KW-0807">Transducer</keyword>
<dbReference type="STRING" id="126957.T1IYK1"/>
<dbReference type="PANTHER" id="PTHR45695:SF28">
    <property type="entry name" value="G-PROTEIN COUPLED RECEPTORS FAMILY 1 PROFILE DOMAIN-CONTAINING PROTEIN"/>
    <property type="match status" value="1"/>
</dbReference>
<protein>
    <recommendedName>
        <fullName evidence="10">G-protein coupled receptors family 1 profile domain-containing protein</fullName>
    </recommendedName>
</protein>